<comment type="caution">
    <text evidence="2">The sequence shown here is derived from an EMBL/GenBank/DDBJ whole genome shotgun (WGS) entry which is preliminary data.</text>
</comment>
<accession>A0ABR3J3U8</accession>
<proteinExistence type="predicted"/>
<feature type="compositionally biased region" description="Low complexity" evidence="1">
    <location>
        <begin position="202"/>
        <end position="226"/>
    </location>
</feature>
<keyword evidence="3" id="KW-1185">Reference proteome</keyword>
<reference evidence="3" key="1">
    <citation type="submission" date="2024-06" db="EMBL/GenBank/DDBJ databases">
        <title>Multi-omics analyses provide insights into the biosynthesis of the anticancer antibiotic pleurotin in Hohenbuehelia grisea.</title>
        <authorList>
            <person name="Weaver J.A."/>
            <person name="Alberti F."/>
        </authorList>
    </citation>
    <scope>NUCLEOTIDE SEQUENCE [LARGE SCALE GENOMIC DNA]</scope>
    <source>
        <strain evidence="3">T-177</strain>
    </source>
</reference>
<feature type="region of interest" description="Disordered" evidence="1">
    <location>
        <begin position="170"/>
        <end position="228"/>
    </location>
</feature>
<feature type="compositionally biased region" description="Low complexity" evidence="1">
    <location>
        <begin position="171"/>
        <end position="181"/>
    </location>
</feature>
<feature type="compositionally biased region" description="Polar residues" evidence="1">
    <location>
        <begin position="182"/>
        <end position="198"/>
    </location>
</feature>
<protein>
    <recommendedName>
        <fullName evidence="4">Transmembrane protein</fullName>
    </recommendedName>
</protein>
<feature type="compositionally biased region" description="Low complexity" evidence="1">
    <location>
        <begin position="318"/>
        <end position="332"/>
    </location>
</feature>
<gene>
    <name evidence="2" type="ORF">HGRIS_010290</name>
</gene>
<dbReference type="EMBL" id="JASNQZ010000012">
    <property type="protein sequence ID" value="KAL0950315.1"/>
    <property type="molecule type" value="Genomic_DNA"/>
</dbReference>
<evidence type="ECO:0000256" key="1">
    <source>
        <dbReference type="SAM" id="MobiDB-lite"/>
    </source>
</evidence>
<name>A0ABR3J3U8_9AGAR</name>
<dbReference type="Proteomes" id="UP001556367">
    <property type="component" value="Unassembled WGS sequence"/>
</dbReference>
<sequence>MPGPGVYVIGVVGTIAAGMAFKEYVYEPYIAPKLEQWAEEFVAKRKAKRLQKQGLVAVSAHSEVPSPQPSGSDVGKTPDFLGFNKRRDSIESDLFAGPSLGNRSIELEHLVSKELREWRTEGTSGLRHRKNTGSASESTYVSMRRTYSQMDESNPSIPYAPISLTHVLYDSSSTPSTPTSTVGFTGQISPAPRSQTPHKVSRSMPRSSQSLSTASESSRSVTLSSTPAEMRSLATAPWVAQQLELARSNPLADYTDFSSRSSTPFSHVSCVSNSLSLPNSLSPEPTNLHEVPAPRQQGSLMTLHRQDAPVVASPVGGSRPLSPASVPSASAHSTLTFPPVVQSLSFTHPTHEDSRPGSSLSFTSDANVSYSARSDLSFAQSDPFTDDDFADVISVSSGSAI</sequence>
<feature type="region of interest" description="Disordered" evidence="1">
    <location>
        <begin position="120"/>
        <end position="140"/>
    </location>
</feature>
<feature type="region of interest" description="Disordered" evidence="1">
    <location>
        <begin position="59"/>
        <end position="80"/>
    </location>
</feature>
<feature type="region of interest" description="Disordered" evidence="1">
    <location>
        <begin position="311"/>
        <end position="332"/>
    </location>
</feature>
<evidence type="ECO:0008006" key="4">
    <source>
        <dbReference type="Google" id="ProtNLM"/>
    </source>
</evidence>
<evidence type="ECO:0000313" key="3">
    <source>
        <dbReference type="Proteomes" id="UP001556367"/>
    </source>
</evidence>
<evidence type="ECO:0000313" key="2">
    <source>
        <dbReference type="EMBL" id="KAL0950315.1"/>
    </source>
</evidence>
<organism evidence="2 3">
    <name type="scientific">Hohenbuehelia grisea</name>
    <dbReference type="NCBI Taxonomy" id="104357"/>
    <lineage>
        <taxon>Eukaryota</taxon>
        <taxon>Fungi</taxon>
        <taxon>Dikarya</taxon>
        <taxon>Basidiomycota</taxon>
        <taxon>Agaricomycotina</taxon>
        <taxon>Agaricomycetes</taxon>
        <taxon>Agaricomycetidae</taxon>
        <taxon>Agaricales</taxon>
        <taxon>Pleurotineae</taxon>
        <taxon>Pleurotaceae</taxon>
        <taxon>Hohenbuehelia</taxon>
    </lineage>
</organism>